<dbReference type="InterPro" id="IPR014001">
    <property type="entry name" value="Helicase_ATP-bd"/>
</dbReference>
<evidence type="ECO:0000313" key="3">
    <source>
        <dbReference type="Proteomes" id="UP000016662"/>
    </source>
</evidence>
<dbReference type="RefSeq" id="WP_021683231.1">
    <property type="nucleotide sequence ID" value="NZ_KI260471.1"/>
</dbReference>
<dbReference type="InterPro" id="IPR006935">
    <property type="entry name" value="Helicase/UvrB_N"/>
</dbReference>
<dbReference type="Gene3D" id="3.40.50.300">
    <property type="entry name" value="P-loop containing nucleotide triphosphate hydrolases"/>
    <property type="match status" value="2"/>
</dbReference>
<dbReference type="Proteomes" id="UP000016662">
    <property type="component" value="Unassembled WGS sequence"/>
</dbReference>
<reference evidence="2 3" key="1">
    <citation type="submission" date="2013-07" db="EMBL/GenBank/DDBJ databases">
        <authorList>
            <person name="Weinstock G."/>
            <person name="Sodergren E."/>
            <person name="Wylie T."/>
            <person name="Fulton L."/>
            <person name="Fulton R."/>
            <person name="Fronick C."/>
            <person name="O'Laughlin M."/>
            <person name="Godfrey J."/>
            <person name="Miner T."/>
            <person name="Herter B."/>
            <person name="Appelbaum E."/>
            <person name="Cordes M."/>
            <person name="Lek S."/>
            <person name="Wollam A."/>
            <person name="Pepin K.H."/>
            <person name="Palsikar V.B."/>
            <person name="Mitreva M."/>
            <person name="Wilson R.K."/>
        </authorList>
    </citation>
    <scope>NUCLEOTIDE SEQUENCE [LARGE SCALE GENOMIC DNA]</scope>
    <source>
        <strain evidence="2 3">ATCC 27760</strain>
    </source>
</reference>
<dbReference type="STRING" id="411473.RUMCAL_01762"/>
<organism evidence="2 3">
    <name type="scientific">Ruminococcus callidus ATCC 27760</name>
    <dbReference type="NCBI Taxonomy" id="411473"/>
    <lineage>
        <taxon>Bacteria</taxon>
        <taxon>Bacillati</taxon>
        <taxon>Bacillota</taxon>
        <taxon>Clostridia</taxon>
        <taxon>Eubacteriales</taxon>
        <taxon>Oscillospiraceae</taxon>
        <taxon>Ruminococcus</taxon>
    </lineage>
</organism>
<protein>
    <submittedName>
        <fullName evidence="2">Type III restriction enzyme, res subunit</fullName>
    </submittedName>
</protein>
<dbReference type="HOGENOM" id="CLU_470005_0_0_9"/>
<accession>U2LZQ4</accession>
<proteinExistence type="predicted"/>
<dbReference type="OrthoDB" id="1683644at2"/>
<dbReference type="InterPro" id="IPR027417">
    <property type="entry name" value="P-loop_NTPase"/>
</dbReference>
<gene>
    <name evidence="2" type="ORF">RUMCAL_01762</name>
</gene>
<comment type="caution">
    <text evidence="2">The sequence shown here is derived from an EMBL/GenBank/DDBJ whole genome shotgun (WGS) entry which is preliminary data.</text>
</comment>
<feature type="domain" description="Helicase ATP-binding" evidence="1">
    <location>
        <begin position="57"/>
        <end position="211"/>
    </location>
</feature>
<name>U2LZQ4_9FIRM</name>
<dbReference type="SUPFAM" id="SSF52540">
    <property type="entry name" value="P-loop containing nucleoside triphosphate hydrolases"/>
    <property type="match status" value="1"/>
</dbReference>
<dbReference type="GO" id="GO:0005524">
    <property type="term" value="F:ATP binding"/>
    <property type="evidence" value="ECO:0007669"/>
    <property type="project" value="InterPro"/>
</dbReference>
<dbReference type="EMBL" id="AWVF01000224">
    <property type="protein sequence ID" value="ERJ94984.1"/>
    <property type="molecule type" value="Genomic_DNA"/>
</dbReference>
<dbReference type="GO" id="GO:0016787">
    <property type="term" value="F:hydrolase activity"/>
    <property type="evidence" value="ECO:0007669"/>
    <property type="project" value="InterPro"/>
</dbReference>
<keyword evidence="3" id="KW-1185">Reference proteome</keyword>
<evidence type="ECO:0000259" key="1">
    <source>
        <dbReference type="PROSITE" id="PS51192"/>
    </source>
</evidence>
<evidence type="ECO:0000313" key="2">
    <source>
        <dbReference type="EMBL" id="ERJ94984.1"/>
    </source>
</evidence>
<sequence>MSIMIYPEKMDPAVVSAHAAEIANVKNPMLASLCLITGSTLGGSKEYLTSIINAKDVDKLEYGESLCVFSPTGSGKTKAMELIIAALSSDSHLIVLANRCICKTQVLKDLIKCPNIPGALIEKIKVNDNVEVMTYQEFARKKHKYQGKKLVLICDECHCFAEDATFSLYPQHVVNFLNGNLDNTKRIYITATPSDVLPILWDIENLSDKPLCQFDPDNIQHFLRVTPDADCTRIKHTYIMQSDWTYLKFAVYYPAKRKELAEYIQKFCAQGKKALIYINDMEAGAEMQELLGDSQRIYSSDDKKDEIQKIALQEGFDASALVTTKVAENGWSIHDDNLSLIVAETCDMVELQQIIGRARVGRKKPREIQVLIPDYDLSLLGNMEGKLYMQLSAFQKAADNPDFALQYLNQPNPYVCYDAILKKPLVNRIGLQQLRTQLNHIRALKTEEQKNSHAFVRKVLETYGKPTEGMEELFLDYDITKACQQRIVSAWGKYKSSNCDPDALKALKEELKAACNETGAYPKELKSNIQIDTVNDILLFAGIHEIVSPEIRRFEITDRSSSALSADV</sequence>
<dbReference type="AlphaFoldDB" id="U2LZQ4"/>
<dbReference type="PATRIC" id="fig|411473.3.peg.1440"/>
<dbReference type="eggNOG" id="ENOG5033HAZ">
    <property type="taxonomic scope" value="Bacteria"/>
</dbReference>
<dbReference type="GO" id="GO:0003677">
    <property type="term" value="F:DNA binding"/>
    <property type="evidence" value="ECO:0007669"/>
    <property type="project" value="InterPro"/>
</dbReference>
<dbReference type="Pfam" id="PF04851">
    <property type="entry name" value="ResIII"/>
    <property type="match status" value="1"/>
</dbReference>
<dbReference type="PROSITE" id="PS51192">
    <property type="entry name" value="HELICASE_ATP_BIND_1"/>
    <property type="match status" value="1"/>
</dbReference>